<organism evidence="1 2">
    <name type="scientific">Providencia alcalifaciens DSM 30120</name>
    <dbReference type="NCBI Taxonomy" id="520999"/>
    <lineage>
        <taxon>Bacteria</taxon>
        <taxon>Pseudomonadati</taxon>
        <taxon>Pseudomonadota</taxon>
        <taxon>Gammaproteobacteria</taxon>
        <taxon>Enterobacterales</taxon>
        <taxon>Morganellaceae</taxon>
        <taxon>Providencia</taxon>
    </lineage>
</organism>
<dbReference type="Proteomes" id="UP000003729">
    <property type="component" value="Unassembled WGS sequence"/>
</dbReference>
<proteinExistence type="predicted"/>
<protein>
    <submittedName>
        <fullName evidence="1">Uncharacterized protein</fullName>
    </submittedName>
</protein>
<dbReference type="AlphaFoldDB" id="B6XB67"/>
<accession>B6XB67</accession>
<dbReference type="EMBL" id="ABXW01000007">
    <property type="protein sequence ID" value="EEB47346.1"/>
    <property type="molecule type" value="Genomic_DNA"/>
</dbReference>
<reference evidence="1 2" key="2">
    <citation type="submission" date="2008-10" db="EMBL/GenBank/DDBJ databases">
        <authorList>
            <person name="Fulton L."/>
            <person name="Clifton S."/>
            <person name="Fulton B."/>
            <person name="Xu J."/>
            <person name="Minx P."/>
            <person name="Pepin K.H."/>
            <person name="Johnson M."/>
            <person name="Bhonagiri V."/>
            <person name="Nash W.E."/>
            <person name="Mardis E.R."/>
            <person name="Wilson R.K."/>
        </authorList>
    </citation>
    <scope>NUCLEOTIDE SEQUENCE [LARGE SCALE GENOMIC DNA]</scope>
    <source>
        <strain evidence="1 2">DSM 30120</strain>
    </source>
</reference>
<name>B6XB67_9GAMM</name>
<sequence>MNEKSIYLHLPKNSDTLFSFLNIEKCFNGLRWVDKAVFCTRDKKKGAMQFYAGHADISNVFMLVYEALRRRDVINCIFVQIAG</sequence>
<comment type="caution">
    <text evidence="1">The sequence shown here is derived from an EMBL/GenBank/DDBJ whole genome shotgun (WGS) entry which is preliminary data.</text>
</comment>
<evidence type="ECO:0000313" key="1">
    <source>
        <dbReference type="EMBL" id="EEB47346.1"/>
    </source>
</evidence>
<gene>
    <name evidence="1" type="ORF">PROVALCAL_00522</name>
</gene>
<evidence type="ECO:0000313" key="2">
    <source>
        <dbReference type="Proteomes" id="UP000003729"/>
    </source>
</evidence>
<reference evidence="1 2" key="1">
    <citation type="submission" date="2008-10" db="EMBL/GenBank/DDBJ databases">
        <title>Draft genome sequence of Providencia alcalifaciens (DSM 30120).</title>
        <authorList>
            <person name="Sudarsanam P."/>
            <person name="Ley R."/>
            <person name="Guruge J."/>
            <person name="Turnbaugh P.J."/>
            <person name="Mahowald M."/>
            <person name="Liep D."/>
            <person name="Gordon J."/>
        </authorList>
    </citation>
    <scope>NUCLEOTIDE SEQUENCE [LARGE SCALE GENOMIC DNA]</scope>
    <source>
        <strain evidence="1 2">DSM 30120</strain>
    </source>
</reference>